<evidence type="ECO:0000256" key="4">
    <source>
        <dbReference type="ARBA" id="ARBA00010572"/>
    </source>
</evidence>
<keyword evidence="16" id="KW-1185">Reference proteome</keyword>
<evidence type="ECO:0000256" key="5">
    <source>
        <dbReference type="ARBA" id="ARBA00014515"/>
    </source>
</evidence>
<evidence type="ECO:0000313" key="15">
    <source>
        <dbReference type="EMBL" id="RCN42655.1"/>
    </source>
</evidence>
<dbReference type="PANTHER" id="PTHR13306:SF6">
    <property type="entry name" value="TRANSMEMBRANE PROTEIN 138"/>
    <property type="match status" value="1"/>
</dbReference>
<comment type="function">
    <text evidence="1">Required for ciliogenesis.</text>
</comment>
<organism evidence="15 16">
    <name type="scientific">Ancylostoma caninum</name>
    <name type="common">Dog hookworm</name>
    <dbReference type="NCBI Taxonomy" id="29170"/>
    <lineage>
        <taxon>Eukaryota</taxon>
        <taxon>Metazoa</taxon>
        <taxon>Ecdysozoa</taxon>
        <taxon>Nematoda</taxon>
        <taxon>Chromadorea</taxon>
        <taxon>Rhabditida</taxon>
        <taxon>Rhabditina</taxon>
        <taxon>Rhabditomorpha</taxon>
        <taxon>Strongyloidea</taxon>
        <taxon>Ancylostomatidae</taxon>
        <taxon>Ancylostomatinae</taxon>
        <taxon>Ancylostoma</taxon>
    </lineage>
</organism>
<keyword evidence="11 14" id="KW-0472">Membrane</keyword>
<evidence type="ECO:0000313" key="16">
    <source>
        <dbReference type="Proteomes" id="UP000252519"/>
    </source>
</evidence>
<evidence type="ECO:0000256" key="6">
    <source>
        <dbReference type="ARBA" id="ARBA00022554"/>
    </source>
</evidence>
<dbReference type="GO" id="GO:0030030">
    <property type="term" value="P:cell projection organization"/>
    <property type="evidence" value="ECO:0007669"/>
    <property type="project" value="UniProtKB-KW"/>
</dbReference>
<dbReference type="Proteomes" id="UP000252519">
    <property type="component" value="Unassembled WGS sequence"/>
</dbReference>
<evidence type="ECO:0000256" key="3">
    <source>
        <dbReference type="ARBA" id="ARBA00004138"/>
    </source>
</evidence>
<keyword evidence="8" id="KW-0970">Cilium biogenesis/degradation</keyword>
<keyword evidence="6" id="KW-0926">Vacuole</keyword>
<reference evidence="15 16" key="1">
    <citation type="submission" date="2014-10" db="EMBL/GenBank/DDBJ databases">
        <title>Draft genome of the hookworm Ancylostoma caninum.</title>
        <authorList>
            <person name="Mitreva M."/>
        </authorList>
    </citation>
    <scope>NUCLEOTIDE SEQUENCE [LARGE SCALE GENOMIC DNA]</scope>
    <source>
        <strain evidence="15 16">Baltimore</strain>
    </source>
</reference>
<evidence type="ECO:0000256" key="12">
    <source>
        <dbReference type="ARBA" id="ARBA00023180"/>
    </source>
</evidence>
<dbReference type="Pfam" id="PF14935">
    <property type="entry name" value="TMEM138"/>
    <property type="match status" value="1"/>
</dbReference>
<evidence type="ECO:0000256" key="10">
    <source>
        <dbReference type="ARBA" id="ARBA00023069"/>
    </source>
</evidence>
<dbReference type="GO" id="GO:0005774">
    <property type="term" value="C:vacuolar membrane"/>
    <property type="evidence" value="ECO:0007669"/>
    <property type="project" value="UniProtKB-SubCell"/>
</dbReference>
<keyword evidence="13" id="KW-0966">Cell projection</keyword>
<evidence type="ECO:0000256" key="8">
    <source>
        <dbReference type="ARBA" id="ARBA00022794"/>
    </source>
</evidence>
<evidence type="ECO:0000256" key="2">
    <source>
        <dbReference type="ARBA" id="ARBA00004128"/>
    </source>
</evidence>
<keyword evidence="9 14" id="KW-1133">Transmembrane helix</keyword>
<comment type="subcellular location">
    <subcellularLocation>
        <location evidence="3">Cell projection</location>
        <location evidence="3">Cilium</location>
    </subcellularLocation>
    <subcellularLocation>
        <location evidence="2">Vacuole membrane</location>
        <topology evidence="2">Multi-pass membrane protein</topology>
    </subcellularLocation>
</comment>
<name>A0A368GI42_ANCCA</name>
<keyword evidence="12" id="KW-0325">Glycoprotein</keyword>
<dbReference type="PANTHER" id="PTHR13306">
    <property type="entry name" value="TRANSMEMBRANE PROTEIN 138"/>
    <property type="match status" value="1"/>
</dbReference>
<evidence type="ECO:0000256" key="9">
    <source>
        <dbReference type="ARBA" id="ARBA00022989"/>
    </source>
</evidence>
<evidence type="ECO:0000256" key="11">
    <source>
        <dbReference type="ARBA" id="ARBA00023136"/>
    </source>
</evidence>
<keyword evidence="7 14" id="KW-0812">Transmembrane</keyword>
<dbReference type="OrthoDB" id="189688at2759"/>
<dbReference type="GO" id="GO:0005929">
    <property type="term" value="C:cilium"/>
    <property type="evidence" value="ECO:0007669"/>
    <property type="project" value="UniProtKB-SubCell"/>
</dbReference>
<dbReference type="STRING" id="29170.A0A368GI42"/>
<protein>
    <recommendedName>
        <fullName evidence="5">Transmembrane protein 138</fullName>
    </recommendedName>
</protein>
<comment type="similarity">
    <text evidence="4">Belongs to the TMEM138 family.</text>
</comment>
<evidence type="ECO:0000256" key="1">
    <source>
        <dbReference type="ARBA" id="ARBA00003709"/>
    </source>
</evidence>
<evidence type="ECO:0000256" key="7">
    <source>
        <dbReference type="ARBA" id="ARBA00022692"/>
    </source>
</evidence>
<dbReference type="InterPro" id="IPR024133">
    <property type="entry name" value="TM_138"/>
</dbReference>
<proteinExistence type="inferred from homology"/>
<keyword evidence="10" id="KW-0969">Cilium</keyword>
<dbReference type="AlphaFoldDB" id="A0A368GI42"/>
<accession>A0A368GI42</accession>
<comment type="caution">
    <text evidence="15">The sequence shown here is derived from an EMBL/GenBank/DDBJ whole genome shotgun (WGS) entry which is preliminary data.</text>
</comment>
<feature type="transmembrane region" description="Helical" evidence="14">
    <location>
        <begin position="76"/>
        <end position="95"/>
    </location>
</feature>
<evidence type="ECO:0000256" key="13">
    <source>
        <dbReference type="ARBA" id="ARBA00023273"/>
    </source>
</evidence>
<feature type="transmembrane region" description="Helical" evidence="14">
    <location>
        <begin position="46"/>
        <end position="70"/>
    </location>
</feature>
<gene>
    <name evidence="15" type="ORF">ANCCAN_11367</name>
</gene>
<sequence length="160" mass="17898">MASKYPLLLGVQVLMLVVDMAFNAAAVLLFGNSIVLLMMNILQDTLILVSVIVLVIAFSSTFVFQAGLIFLLVQRFAYALISALIYLGVSIGLHYTSLNIRWENAISSIFSNPYILVLYTAQKFCAVIYYSTYKRAALLLSDPKYHGDSEWLRAKIREST</sequence>
<dbReference type="EMBL" id="JOJR01000184">
    <property type="protein sequence ID" value="RCN42655.1"/>
    <property type="molecule type" value="Genomic_DNA"/>
</dbReference>
<evidence type="ECO:0000256" key="14">
    <source>
        <dbReference type="SAM" id="Phobius"/>
    </source>
</evidence>